<dbReference type="Proteomes" id="UP000657918">
    <property type="component" value="Unassembled WGS sequence"/>
</dbReference>
<evidence type="ECO:0000256" key="5">
    <source>
        <dbReference type="ARBA" id="ARBA00023316"/>
    </source>
</evidence>
<accession>A0A835ND58</accession>
<keyword evidence="7" id="KW-1185">Reference proteome</keyword>
<keyword evidence="4" id="KW-0964">Secreted</keyword>
<organism evidence="6 7">
    <name type="scientific">Salix dunnii</name>
    <dbReference type="NCBI Taxonomy" id="1413687"/>
    <lineage>
        <taxon>Eukaryota</taxon>
        <taxon>Viridiplantae</taxon>
        <taxon>Streptophyta</taxon>
        <taxon>Embryophyta</taxon>
        <taxon>Tracheophyta</taxon>
        <taxon>Spermatophyta</taxon>
        <taxon>Magnoliopsida</taxon>
        <taxon>eudicotyledons</taxon>
        <taxon>Gunneridae</taxon>
        <taxon>Pentapetalae</taxon>
        <taxon>rosids</taxon>
        <taxon>fabids</taxon>
        <taxon>Malpighiales</taxon>
        <taxon>Salicaceae</taxon>
        <taxon>Saliceae</taxon>
        <taxon>Salix</taxon>
    </lineage>
</organism>
<reference evidence="6 7" key="1">
    <citation type="submission" date="2020-10" db="EMBL/GenBank/DDBJ databases">
        <title>Plant Genome Project.</title>
        <authorList>
            <person name="Zhang R.-G."/>
        </authorList>
    </citation>
    <scope>NUCLEOTIDE SEQUENCE [LARGE SCALE GENOMIC DNA]</scope>
    <source>
        <strain evidence="6">FAFU-HL-1</strain>
        <tissue evidence="6">Leaf</tissue>
    </source>
</reference>
<comment type="subcellular location">
    <subcellularLocation>
        <location evidence="2">Secreted</location>
        <location evidence="2">Cell wall</location>
    </subcellularLocation>
</comment>
<dbReference type="OrthoDB" id="2015280at2759"/>
<comment type="similarity">
    <text evidence="3">Belongs to the pectinacetylesterase family.</text>
</comment>
<dbReference type="EMBL" id="JADGMS010000001">
    <property type="protein sequence ID" value="KAF9690358.1"/>
    <property type="molecule type" value="Genomic_DNA"/>
</dbReference>
<dbReference type="GO" id="GO:0009505">
    <property type="term" value="C:plant-type cell wall"/>
    <property type="evidence" value="ECO:0007669"/>
    <property type="project" value="TreeGrafter"/>
</dbReference>
<dbReference type="PANTHER" id="PTHR21562">
    <property type="entry name" value="NOTUM-RELATED"/>
    <property type="match status" value="1"/>
</dbReference>
<dbReference type="InterPro" id="IPR004963">
    <property type="entry name" value="PAE/NOTUM"/>
</dbReference>
<evidence type="ECO:0000256" key="2">
    <source>
        <dbReference type="ARBA" id="ARBA00004191"/>
    </source>
</evidence>
<evidence type="ECO:0000256" key="4">
    <source>
        <dbReference type="ARBA" id="ARBA00022512"/>
    </source>
</evidence>
<comment type="caution">
    <text evidence="6">The sequence shown here is derived from an EMBL/GenBank/DDBJ whole genome shotgun (WGS) entry which is preliminary data.</text>
</comment>
<proteinExistence type="inferred from homology"/>
<evidence type="ECO:0000313" key="7">
    <source>
        <dbReference type="Proteomes" id="UP000657918"/>
    </source>
</evidence>
<evidence type="ECO:0000256" key="3">
    <source>
        <dbReference type="ARBA" id="ARBA00005784"/>
    </source>
</evidence>
<name>A0A835ND58_9ROSI</name>
<keyword evidence="5" id="KW-0961">Cell wall biogenesis/degradation</keyword>
<dbReference type="GO" id="GO:0071555">
    <property type="term" value="P:cell wall organization"/>
    <property type="evidence" value="ECO:0007669"/>
    <property type="project" value="UniProtKB-KW"/>
</dbReference>
<dbReference type="Pfam" id="PF03283">
    <property type="entry name" value="PAE"/>
    <property type="match status" value="2"/>
</dbReference>
<dbReference type="AlphaFoldDB" id="A0A835ND58"/>
<sequence>MNRGLLFIHLFGPVELIIIQVGPKVVVEEALSQARQLASANLFSCLESQRTSTELLAGFLSLTLSLFFASPITHQTAENGRFKIRPMVKTSGSSAVIAENTRALCRDYLCKECSGQRSRPPAYHWDKGFGTGINSWLIHFEGGGWCNNVTNCLSRKKTHLGSSKLMGQQIAFSGIMNNKRSFNPDFYNWNRVKIRYCDGSSFTGDVQAVNPATNLHFRGARIWLAVIEDLLPKGLKNAENALLSGCSAGGLASILHCDSFRSLLPMGTTVKCLSDAGYFINVRDVSGAPYVQTYFNEIVTLHGSAKNLPLSCTSMMKPSSCFFPQYVAPQVRTPLFILNAAYDSWQIRNILAPGNADPLGVWKSCKLDINNCSPLQLKAMQDFRLRFLIALNKATNSSSGGLYIDSCYAHCQTETQEKWFMADSPMLGKMKIAKAVGDWFYDRSPFQKIDCPYPCNPSCQNSGLAPPDNSEKKPPNGSAESVNMSILSCGLLMLMGVKEEVAADPQRKSTGRQQFPDGDVTAATTLTKLCEWRGHLSTFYINARPLGFSSFAFTLNMAGSRLGQWLCLVVCILILLKAEGASIPITIVETAVSSGALCLDGSPPGYHFEKGSGSGIDNWLVHMEGGGWCESVESCVSRRDTFRGSSLKMEKTMGFSGILGSKQAANPDFYNWNRIKIRYCDGSSFTGDVEAVDPETKLYFRGGRVWQAVIDELLAKGMQNARNAILSGCSAGGLAAILHCDKFQSLLPATARVKCVSDAGYFIHGTDISGGSRIESFFGQVVKTHESVKNLPASCTSKMNPELCFFPQYVAQTMRTPLFIINSAYDSWQIKNILAPTAVDTKKEWKECKLDLKKCTASQLQTVQDYRTQFLKAVNTGLGNSSTRGLWIDSCYAHCQSGSATTWLGDKSTEVGDTKMGKAVGDWFYDRSAFEKIDCAYPCNPTCVIVDSES</sequence>
<evidence type="ECO:0000313" key="6">
    <source>
        <dbReference type="EMBL" id="KAF9690358.1"/>
    </source>
</evidence>
<gene>
    <name evidence="6" type="ORF">SADUNF_Sadunf01G0187300</name>
</gene>
<dbReference type="PANTHER" id="PTHR21562:SF51">
    <property type="entry name" value="PECTIN ACETYLESTERASE 11"/>
    <property type="match status" value="1"/>
</dbReference>
<evidence type="ECO:0008006" key="8">
    <source>
        <dbReference type="Google" id="ProtNLM"/>
    </source>
</evidence>
<dbReference type="GO" id="GO:0052793">
    <property type="term" value="F:pectin acetylesterase activity"/>
    <property type="evidence" value="ECO:0007669"/>
    <property type="project" value="TreeGrafter"/>
</dbReference>
<keyword evidence="4" id="KW-0134">Cell wall</keyword>
<evidence type="ECO:0000256" key="1">
    <source>
        <dbReference type="ARBA" id="ARBA00003534"/>
    </source>
</evidence>
<comment type="function">
    <text evidence="1">Hydrolyzes acetyl esters in homogalacturonan regions of pectin. In type I primary cell wall, galacturonic acid residues of pectin can be acetylated at the O-2 and O-3 positions. Decreasing the degree of acetylation of pectin gels in vitro alters their physical properties.</text>
</comment>
<protein>
    <recommendedName>
        <fullName evidence="8">Pectin acetylesterase</fullName>
    </recommendedName>
</protein>